<dbReference type="AlphaFoldDB" id="D8PLF8"/>
<protein>
    <submittedName>
        <fullName evidence="1">Uncharacterized protein</fullName>
    </submittedName>
</protein>
<organism evidence="2">
    <name type="scientific">Schizophyllum commune (strain H4-8 / FGSC 9210)</name>
    <name type="common">Split gill fungus</name>
    <dbReference type="NCBI Taxonomy" id="578458"/>
    <lineage>
        <taxon>Eukaryota</taxon>
        <taxon>Fungi</taxon>
        <taxon>Dikarya</taxon>
        <taxon>Basidiomycota</taxon>
        <taxon>Agaricomycotina</taxon>
        <taxon>Agaricomycetes</taxon>
        <taxon>Agaricomycetidae</taxon>
        <taxon>Agaricales</taxon>
        <taxon>Schizophyllaceae</taxon>
        <taxon>Schizophyllum</taxon>
    </lineage>
</organism>
<dbReference type="InParanoid" id="D8PLF8"/>
<reference evidence="1 2" key="1">
    <citation type="journal article" date="2010" name="Nat. Biotechnol.">
        <title>Genome sequence of the model mushroom Schizophyllum commune.</title>
        <authorList>
            <person name="Ohm R.A."/>
            <person name="de Jong J.F."/>
            <person name="Lugones L.G."/>
            <person name="Aerts A."/>
            <person name="Kothe E."/>
            <person name="Stajich J.E."/>
            <person name="de Vries R.P."/>
            <person name="Record E."/>
            <person name="Levasseur A."/>
            <person name="Baker S.E."/>
            <person name="Bartholomew K.A."/>
            <person name="Coutinho P.M."/>
            <person name="Erdmann S."/>
            <person name="Fowler T.J."/>
            <person name="Gathman A.C."/>
            <person name="Lombard V."/>
            <person name="Henrissat B."/>
            <person name="Knabe N."/>
            <person name="Kuees U."/>
            <person name="Lilly W.W."/>
            <person name="Lindquist E."/>
            <person name="Lucas S."/>
            <person name="Magnuson J.K."/>
            <person name="Piumi F."/>
            <person name="Raudaskoski M."/>
            <person name="Salamov A."/>
            <person name="Schmutz J."/>
            <person name="Schwarze F.W.M.R."/>
            <person name="vanKuyk P.A."/>
            <person name="Horton J.S."/>
            <person name="Grigoriev I.V."/>
            <person name="Woesten H.A.B."/>
        </authorList>
    </citation>
    <scope>NUCLEOTIDE SEQUENCE [LARGE SCALE GENOMIC DNA]</scope>
    <source>
        <strain evidence="2">H4-8 / FGSC 9210</strain>
    </source>
</reference>
<name>D8PLF8_SCHCM</name>
<sequence length="244" mass="27679">MSERLSLRTAIHKAITPAGRLVPPRDVCKVNYDLPRVFLPQEVIPTGDESVSEIVQKSAKWRRIVDSGASLAVAFGMLEVGGEINFELEAMKTFSLEQREFYVLWKKNRRLPEANWEEDRTPREKCLSHDGPLQVHVRALRIIYENNDIDMENAVFWIQKHPCLIPLLKAVDKVHRNVLNAKTHAGQYDPRALQEMLAARKANKVACTILNRYQRATKCGSTSVTKALHANLVGVQARARKAPH</sequence>
<dbReference type="EMBL" id="GL377302">
    <property type="protein sequence ID" value="EFJ02019.1"/>
    <property type="molecule type" value="Genomic_DNA"/>
</dbReference>
<gene>
    <name evidence="1" type="ORF">SCHCODRAFT_103299</name>
</gene>
<accession>D8PLF8</accession>
<dbReference type="VEuPathDB" id="FungiDB:SCHCODRAFT_02624386"/>
<dbReference type="HOGENOM" id="CLU_1138553_0_0_1"/>
<proteinExistence type="predicted"/>
<evidence type="ECO:0000313" key="1">
    <source>
        <dbReference type="EMBL" id="EFJ02019.1"/>
    </source>
</evidence>
<evidence type="ECO:0000313" key="2">
    <source>
        <dbReference type="Proteomes" id="UP000007431"/>
    </source>
</evidence>
<feature type="non-terminal residue" evidence="1">
    <location>
        <position position="244"/>
    </location>
</feature>
<keyword evidence="2" id="KW-1185">Reference proteome</keyword>
<dbReference type="Proteomes" id="UP000007431">
    <property type="component" value="Unassembled WGS sequence"/>
</dbReference>